<evidence type="ECO:0000256" key="1">
    <source>
        <dbReference type="ARBA" id="ARBA00023015"/>
    </source>
</evidence>
<dbReference type="STRING" id="1082933.A6B35_10550"/>
<dbReference type="eggNOG" id="COG2186">
    <property type="taxonomic scope" value="Bacteria"/>
</dbReference>
<dbReference type="Gene3D" id="1.20.120.530">
    <property type="entry name" value="GntR ligand-binding domain-like"/>
    <property type="match status" value="1"/>
</dbReference>
<evidence type="ECO:0000256" key="3">
    <source>
        <dbReference type="ARBA" id="ARBA00023163"/>
    </source>
</evidence>
<dbReference type="SUPFAM" id="SSF46785">
    <property type="entry name" value="Winged helix' DNA-binding domain"/>
    <property type="match status" value="1"/>
</dbReference>
<keyword evidence="6" id="KW-1185">Reference proteome</keyword>
<proteinExistence type="predicted"/>
<keyword evidence="1" id="KW-0805">Transcription regulation</keyword>
<evidence type="ECO:0000259" key="4">
    <source>
        <dbReference type="PROSITE" id="PS50949"/>
    </source>
</evidence>
<dbReference type="PANTHER" id="PTHR43537:SF44">
    <property type="entry name" value="GNTR FAMILY REGULATORY PROTEIN"/>
    <property type="match status" value="1"/>
</dbReference>
<organism evidence="5 6">
    <name type="scientific">Mesorhizobium amorphae CCNWGS0123</name>
    <dbReference type="NCBI Taxonomy" id="1082933"/>
    <lineage>
        <taxon>Bacteria</taxon>
        <taxon>Pseudomonadati</taxon>
        <taxon>Pseudomonadota</taxon>
        <taxon>Alphaproteobacteria</taxon>
        <taxon>Hyphomicrobiales</taxon>
        <taxon>Phyllobacteriaceae</taxon>
        <taxon>Mesorhizobium</taxon>
    </lineage>
</organism>
<dbReference type="GO" id="GO:0003700">
    <property type="term" value="F:DNA-binding transcription factor activity"/>
    <property type="evidence" value="ECO:0007669"/>
    <property type="project" value="InterPro"/>
</dbReference>
<protein>
    <submittedName>
        <fullName evidence="5">GntR family transcriptional regulator</fullName>
    </submittedName>
</protein>
<dbReference type="SMART" id="SM00895">
    <property type="entry name" value="FCD"/>
    <property type="match status" value="1"/>
</dbReference>
<reference evidence="5 6" key="1">
    <citation type="journal article" date="2012" name="J. Bacteriol.">
        <title>Draft Genome Sequence of Plant Growth-Promoting Rhizobium Mesorhizobium amorphae, Isolated from Zinc-Lead Mine Tailings.</title>
        <authorList>
            <person name="Hao X."/>
            <person name="Lin Y."/>
            <person name="Johnstone L."/>
            <person name="Baltrus D.A."/>
            <person name="Miller S.J."/>
            <person name="Wei G."/>
            <person name="Rensing C."/>
        </authorList>
    </citation>
    <scope>NUCLEOTIDE SEQUENCE [LARGE SCALE GENOMIC DNA]</scope>
    <source>
        <strain evidence="5 6">CCNWGS0123</strain>
    </source>
</reference>
<dbReference type="Gene3D" id="1.10.10.10">
    <property type="entry name" value="Winged helix-like DNA-binding domain superfamily/Winged helix DNA-binding domain"/>
    <property type="match status" value="1"/>
</dbReference>
<dbReference type="PROSITE" id="PS50949">
    <property type="entry name" value="HTH_GNTR"/>
    <property type="match status" value="1"/>
</dbReference>
<keyword evidence="3" id="KW-0804">Transcription</keyword>
<dbReference type="PANTHER" id="PTHR43537">
    <property type="entry name" value="TRANSCRIPTIONAL REGULATOR, GNTR FAMILY"/>
    <property type="match status" value="1"/>
</dbReference>
<dbReference type="PRINTS" id="PR00035">
    <property type="entry name" value="HTHGNTR"/>
</dbReference>
<dbReference type="SMART" id="SM00345">
    <property type="entry name" value="HTH_GNTR"/>
    <property type="match status" value="1"/>
</dbReference>
<dbReference type="Pfam" id="PF07729">
    <property type="entry name" value="FCD"/>
    <property type="match status" value="1"/>
</dbReference>
<dbReference type="Pfam" id="PF00392">
    <property type="entry name" value="GntR"/>
    <property type="match status" value="1"/>
</dbReference>
<evidence type="ECO:0000256" key="2">
    <source>
        <dbReference type="ARBA" id="ARBA00023125"/>
    </source>
</evidence>
<dbReference type="InterPro" id="IPR036390">
    <property type="entry name" value="WH_DNA-bd_sf"/>
</dbReference>
<dbReference type="InterPro" id="IPR011711">
    <property type="entry name" value="GntR_C"/>
</dbReference>
<dbReference type="GO" id="GO:0003677">
    <property type="term" value="F:DNA binding"/>
    <property type="evidence" value="ECO:0007669"/>
    <property type="project" value="UniProtKB-KW"/>
</dbReference>
<dbReference type="CDD" id="cd07377">
    <property type="entry name" value="WHTH_GntR"/>
    <property type="match status" value="1"/>
</dbReference>
<dbReference type="AlphaFoldDB" id="G6YF02"/>
<sequence length="281" mass="31037">MVLRLQVHISSPCGAHLSMQSFARESDRGLSAAMAENETRLFDAIPQAPNLRSGLVNTLIAQIESGDLAPGQRLPTEQEIVAATGVSRTVVREALASLRARGLITTRQGLGAFVAKDPPPRTFSILPDDLESIDEVLRVLELRMGIEVEAAGLAAERRNDDALRQMNARLDALDAAVRAGSAGLEEDFGFHRAILAATQNANFTRLFDTFGSAMIPRQWTRLDRMTDAEREKYLTRMQHEHRAILAAIEARDVNAARRAMRSHLTKSYARFETLRDKAGHD</sequence>
<evidence type="ECO:0000313" key="5">
    <source>
        <dbReference type="EMBL" id="EHH09695.1"/>
    </source>
</evidence>
<name>G6YF02_9HYPH</name>
<dbReference type="EMBL" id="AGSN01000149">
    <property type="protein sequence ID" value="EHH09695.1"/>
    <property type="molecule type" value="Genomic_DNA"/>
</dbReference>
<keyword evidence="2" id="KW-0238">DNA-binding</keyword>
<gene>
    <name evidence="5" type="ORF">MEA186_22736</name>
</gene>
<dbReference type="InterPro" id="IPR000524">
    <property type="entry name" value="Tscrpt_reg_HTH_GntR"/>
</dbReference>
<dbReference type="InterPro" id="IPR036388">
    <property type="entry name" value="WH-like_DNA-bd_sf"/>
</dbReference>
<feature type="domain" description="HTH gntR-type" evidence="4">
    <location>
        <begin position="49"/>
        <end position="117"/>
    </location>
</feature>
<evidence type="ECO:0000313" key="6">
    <source>
        <dbReference type="Proteomes" id="UP000002949"/>
    </source>
</evidence>
<accession>G6YF02</accession>
<dbReference type="InterPro" id="IPR008920">
    <property type="entry name" value="TF_FadR/GntR_C"/>
</dbReference>
<dbReference type="SUPFAM" id="SSF48008">
    <property type="entry name" value="GntR ligand-binding domain-like"/>
    <property type="match status" value="1"/>
</dbReference>
<dbReference type="PATRIC" id="fig|1082933.3.peg.4432"/>
<dbReference type="Proteomes" id="UP000002949">
    <property type="component" value="Unassembled WGS sequence"/>
</dbReference>